<dbReference type="AlphaFoldDB" id="A0AAD7RN28"/>
<feature type="region of interest" description="Disordered" evidence="1">
    <location>
        <begin position="1"/>
        <end position="21"/>
    </location>
</feature>
<reference evidence="2" key="1">
    <citation type="journal article" date="2023" name="Science">
        <title>Genome structures resolve the early diversification of teleost fishes.</title>
        <authorList>
            <person name="Parey E."/>
            <person name="Louis A."/>
            <person name="Montfort J."/>
            <person name="Bouchez O."/>
            <person name="Roques C."/>
            <person name="Iampietro C."/>
            <person name="Lluch J."/>
            <person name="Castinel A."/>
            <person name="Donnadieu C."/>
            <person name="Desvignes T."/>
            <person name="Floi Bucao C."/>
            <person name="Jouanno E."/>
            <person name="Wen M."/>
            <person name="Mejri S."/>
            <person name="Dirks R."/>
            <person name="Jansen H."/>
            <person name="Henkel C."/>
            <person name="Chen W.J."/>
            <person name="Zahm M."/>
            <person name="Cabau C."/>
            <person name="Klopp C."/>
            <person name="Thompson A.W."/>
            <person name="Robinson-Rechavi M."/>
            <person name="Braasch I."/>
            <person name="Lecointre G."/>
            <person name="Bobe J."/>
            <person name="Postlethwait J.H."/>
            <person name="Berthelot C."/>
            <person name="Roest Crollius H."/>
            <person name="Guiguen Y."/>
        </authorList>
    </citation>
    <scope>NUCLEOTIDE SEQUENCE</scope>
    <source>
        <strain evidence="2">NC1722</strain>
    </source>
</reference>
<gene>
    <name evidence="2" type="ORF">AAFF_G00158040</name>
</gene>
<comment type="caution">
    <text evidence="2">The sequence shown here is derived from an EMBL/GenBank/DDBJ whole genome shotgun (WGS) entry which is preliminary data.</text>
</comment>
<proteinExistence type="predicted"/>
<evidence type="ECO:0000313" key="3">
    <source>
        <dbReference type="Proteomes" id="UP001221898"/>
    </source>
</evidence>
<dbReference type="EMBL" id="JAINUG010000213">
    <property type="protein sequence ID" value="KAJ8387308.1"/>
    <property type="molecule type" value="Genomic_DNA"/>
</dbReference>
<protein>
    <submittedName>
        <fullName evidence="2">Uncharacterized protein</fullName>
    </submittedName>
</protein>
<organism evidence="2 3">
    <name type="scientific">Aldrovandia affinis</name>
    <dbReference type="NCBI Taxonomy" id="143900"/>
    <lineage>
        <taxon>Eukaryota</taxon>
        <taxon>Metazoa</taxon>
        <taxon>Chordata</taxon>
        <taxon>Craniata</taxon>
        <taxon>Vertebrata</taxon>
        <taxon>Euteleostomi</taxon>
        <taxon>Actinopterygii</taxon>
        <taxon>Neopterygii</taxon>
        <taxon>Teleostei</taxon>
        <taxon>Notacanthiformes</taxon>
        <taxon>Halosauridae</taxon>
        <taxon>Aldrovandia</taxon>
    </lineage>
</organism>
<evidence type="ECO:0000256" key="1">
    <source>
        <dbReference type="SAM" id="MobiDB-lite"/>
    </source>
</evidence>
<name>A0AAD7RN28_9TELE</name>
<sequence>MTSPELIAHSPCQMLDTGPEGSHGEYMNILEPSAPTLNPGLRLGAHRGLSRWRSSFKHPLIAPGFGEKKPMTRRVC</sequence>
<dbReference type="Proteomes" id="UP001221898">
    <property type="component" value="Unassembled WGS sequence"/>
</dbReference>
<accession>A0AAD7RN28</accession>
<keyword evidence="3" id="KW-1185">Reference proteome</keyword>
<evidence type="ECO:0000313" key="2">
    <source>
        <dbReference type="EMBL" id="KAJ8387308.1"/>
    </source>
</evidence>